<sequence>MAAPKVKINRSGIRQLLNSSMITAALVSHAEEIKAVAEATAPVDSGTYKASFEVWARRRMGVRKDRTGAVVLNTARHARFVEYGGDGAPAHHILLRAATSRRDM</sequence>
<dbReference type="RefSeq" id="WP_311613355.1">
    <property type="nucleotide sequence ID" value="NZ_JAVRFI010000016.1"/>
</dbReference>
<evidence type="ECO:0000313" key="1">
    <source>
        <dbReference type="EMBL" id="MDT0451867.1"/>
    </source>
</evidence>
<dbReference type="InterPro" id="IPR010064">
    <property type="entry name" value="HK97-gp10_tail"/>
</dbReference>
<organism evidence="1 2">
    <name type="scientific">Streptomyces hesseae</name>
    <dbReference type="NCBI Taxonomy" id="3075519"/>
    <lineage>
        <taxon>Bacteria</taxon>
        <taxon>Bacillati</taxon>
        <taxon>Actinomycetota</taxon>
        <taxon>Actinomycetes</taxon>
        <taxon>Kitasatosporales</taxon>
        <taxon>Streptomycetaceae</taxon>
        <taxon>Streptomyces</taxon>
    </lineage>
</organism>
<proteinExistence type="predicted"/>
<dbReference type="Proteomes" id="UP001180531">
    <property type="component" value="Unassembled WGS sequence"/>
</dbReference>
<evidence type="ECO:0000313" key="2">
    <source>
        <dbReference type="Proteomes" id="UP001180531"/>
    </source>
</evidence>
<reference evidence="1" key="1">
    <citation type="submission" date="2024-05" db="EMBL/GenBank/DDBJ databases">
        <title>30 novel species of actinomycetes from the DSMZ collection.</title>
        <authorList>
            <person name="Nouioui I."/>
        </authorList>
    </citation>
    <scope>NUCLEOTIDE SEQUENCE</scope>
    <source>
        <strain evidence="1">DSM 40473</strain>
    </source>
</reference>
<name>A0ABU2SSM3_9ACTN</name>
<accession>A0ABU2SSM3</accession>
<gene>
    <name evidence="1" type="ORF">RM609_22680</name>
</gene>
<dbReference type="Pfam" id="PF04883">
    <property type="entry name" value="HK97-gp10_like"/>
    <property type="match status" value="1"/>
</dbReference>
<protein>
    <submittedName>
        <fullName evidence="1">HK97 gp10 family phage protein</fullName>
    </submittedName>
</protein>
<comment type="caution">
    <text evidence="1">The sequence shown here is derived from an EMBL/GenBank/DDBJ whole genome shotgun (WGS) entry which is preliminary data.</text>
</comment>
<dbReference type="EMBL" id="JAVRFI010000016">
    <property type="protein sequence ID" value="MDT0451867.1"/>
    <property type="molecule type" value="Genomic_DNA"/>
</dbReference>
<keyword evidence="2" id="KW-1185">Reference proteome</keyword>